<evidence type="ECO:0000313" key="3">
    <source>
        <dbReference type="Proteomes" id="UP000000305"/>
    </source>
</evidence>
<protein>
    <submittedName>
        <fullName evidence="2">Uncharacterized protein</fullName>
    </submittedName>
</protein>
<reference evidence="2 3" key="1">
    <citation type="journal article" date="2011" name="Science">
        <title>The ecoresponsive genome of Daphnia pulex.</title>
        <authorList>
            <person name="Colbourne J.K."/>
            <person name="Pfrender M.E."/>
            <person name="Gilbert D."/>
            <person name="Thomas W.K."/>
            <person name="Tucker A."/>
            <person name="Oakley T.H."/>
            <person name="Tokishita S."/>
            <person name="Aerts A."/>
            <person name="Arnold G.J."/>
            <person name="Basu M.K."/>
            <person name="Bauer D.J."/>
            <person name="Caceres C.E."/>
            <person name="Carmel L."/>
            <person name="Casola C."/>
            <person name="Choi J.H."/>
            <person name="Detter J.C."/>
            <person name="Dong Q."/>
            <person name="Dusheyko S."/>
            <person name="Eads B.D."/>
            <person name="Frohlich T."/>
            <person name="Geiler-Samerotte K.A."/>
            <person name="Gerlach D."/>
            <person name="Hatcher P."/>
            <person name="Jogdeo S."/>
            <person name="Krijgsveld J."/>
            <person name="Kriventseva E.V."/>
            <person name="Kultz D."/>
            <person name="Laforsch C."/>
            <person name="Lindquist E."/>
            <person name="Lopez J."/>
            <person name="Manak J.R."/>
            <person name="Muller J."/>
            <person name="Pangilinan J."/>
            <person name="Patwardhan R.P."/>
            <person name="Pitluck S."/>
            <person name="Pritham E.J."/>
            <person name="Rechtsteiner A."/>
            <person name="Rho M."/>
            <person name="Rogozin I.B."/>
            <person name="Sakarya O."/>
            <person name="Salamov A."/>
            <person name="Schaack S."/>
            <person name="Shapiro H."/>
            <person name="Shiga Y."/>
            <person name="Skalitzky C."/>
            <person name="Smith Z."/>
            <person name="Souvorov A."/>
            <person name="Sung W."/>
            <person name="Tang Z."/>
            <person name="Tsuchiya D."/>
            <person name="Tu H."/>
            <person name="Vos H."/>
            <person name="Wang M."/>
            <person name="Wolf Y.I."/>
            <person name="Yamagata H."/>
            <person name="Yamada T."/>
            <person name="Ye Y."/>
            <person name="Shaw J.R."/>
            <person name="Andrews J."/>
            <person name="Crease T.J."/>
            <person name="Tang H."/>
            <person name="Lucas S.M."/>
            <person name="Robertson H.M."/>
            <person name="Bork P."/>
            <person name="Koonin E.V."/>
            <person name="Zdobnov E.M."/>
            <person name="Grigoriev I.V."/>
            <person name="Lynch M."/>
            <person name="Boore J.L."/>
        </authorList>
    </citation>
    <scope>NUCLEOTIDE SEQUENCE [LARGE SCALE GENOMIC DNA]</scope>
</reference>
<organism evidence="2 3">
    <name type="scientific">Daphnia pulex</name>
    <name type="common">Water flea</name>
    <dbReference type="NCBI Taxonomy" id="6669"/>
    <lineage>
        <taxon>Eukaryota</taxon>
        <taxon>Metazoa</taxon>
        <taxon>Ecdysozoa</taxon>
        <taxon>Arthropoda</taxon>
        <taxon>Crustacea</taxon>
        <taxon>Branchiopoda</taxon>
        <taxon>Diplostraca</taxon>
        <taxon>Cladocera</taxon>
        <taxon>Anomopoda</taxon>
        <taxon>Daphniidae</taxon>
        <taxon>Daphnia</taxon>
    </lineage>
</organism>
<dbReference type="EMBL" id="GL732527">
    <property type="protein sequence ID" value="EFX87684.1"/>
    <property type="molecule type" value="Genomic_DNA"/>
</dbReference>
<dbReference type="KEGG" id="dpx:DAPPUDRAFT_235437"/>
<sequence>MPVFIKCYTICVSWVPAMVRYRLAQLDAATWCRSTENPPLVAWVSETIAPVVYFTTIRRCISRWTYSGDDDGDEGNNSEWKFVSAFFVVRSPRPVFLLILCAATPLRHNRSVTLDAGEATFEEGGKSLVVPYYPDHQSQLIGTHRLTDSLCAWLGSLLAARKSKKFDFSLLNSIRERLGKDRVSSESTPCDSALASRRLLDKQNEEEKGQKVKYPCRRLCAISANFHPPTRTTTLTFLVQEAEAAAAACQHNQVARVRRRAGAPSGPAGTLRGFDMAVSEESQKVVGLPALFENALSKWLKMRIQYWTTTFLANILHKSLLRANSPFDGGGSLLGSYDYASRINRLRSLSILFYYFAMTIKKSTAIYERREKKGAVVTRDVYNAFRLSYGSCNLPLSLAMTTPTSDLTSSSSSSGLGSTCTTAESPTETVLRLLRLASLSTSGRLGPEKTQLHNIYDTQCSRSTSQRELSLFPELKSITCHNLKRRCPNDIQCRDRPVLKLLPVPPINDSSGWSQVGLAKAIDDARHTHARQSHHTISTFSIGVGSQKLLYGPLFGVFLYEGGGRCLRRTTSVSPPPSSDRSAAKPRKGKNLCRVSNKCLIHRYYTYNIKPGVVVLCFPLTWLCKER</sequence>
<accession>E9FYZ5</accession>
<proteinExistence type="predicted"/>
<evidence type="ECO:0000313" key="2">
    <source>
        <dbReference type="EMBL" id="EFX87684.1"/>
    </source>
</evidence>
<feature type="region of interest" description="Disordered" evidence="1">
    <location>
        <begin position="570"/>
        <end position="589"/>
    </location>
</feature>
<evidence type="ECO:0000256" key="1">
    <source>
        <dbReference type="SAM" id="MobiDB-lite"/>
    </source>
</evidence>
<dbReference type="Proteomes" id="UP000000305">
    <property type="component" value="Unassembled WGS sequence"/>
</dbReference>
<dbReference type="AlphaFoldDB" id="E9FYZ5"/>
<gene>
    <name evidence="2" type="ORF">DAPPUDRAFT_235437</name>
</gene>
<name>E9FYZ5_DAPPU</name>
<dbReference type="InParanoid" id="E9FYZ5"/>
<keyword evidence="3" id="KW-1185">Reference proteome</keyword>
<dbReference type="HOGENOM" id="CLU_436324_0_0_1"/>